<dbReference type="InterPro" id="IPR008881">
    <property type="entry name" value="Trigger_fac_ribosome-bd_bac"/>
</dbReference>
<dbReference type="GO" id="GO:0044183">
    <property type="term" value="F:protein folding chaperone"/>
    <property type="evidence" value="ECO:0007669"/>
    <property type="project" value="TreeGrafter"/>
</dbReference>
<proteinExistence type="inferred from homology"/>
<dbReference type="HAMAP" id="MF_00303">
    <property type="entry name" value="Trigger_factor_Tig"/>
    <property type="match status" value="1"/>
</dbReference>
<comment type="function">
    <text evidence="11">Involved in protein export. Acts as a chaperone by maintaining the newly synthesized protein in an open conformation. Functions as a peptidyl-prolyl cis-trans isomerase.</text>
</comment>
<dbReference type="PANTHER" id="PTHR30560">
    <property type="entry name" value="TRIGGER FACTOR CHAPERONE AND PEPTIDYL-PROLYL CIS/TRANS ISOMERASE"/>
    <property type="match status" value="1"/>
</dbReference>
<dbReference type="SUPFAM" id="SSF54534">
    <property type="entry name" value="FKBP-like"/>
    <property type="match status" value="1"/>
</dbReference>
<dbReference type="PROSITE" id="PS50059">
    <property type="entry name" value="FKBP_PPIASE"/>
    <property type="match status" value="1"/>
</dbReference>
<feature type="domain" description="PPIase FKBP-type" evidence="14">
    <location>
        <begin position="161"/>
        <end position="249"/>
    </location>
</feature>
<dbReference type="GO" id="GO:0005737">
    <property type="term" value="C:cytoplasm"/>
    <property type="evidence" value="ECO:0007669"/>
    <property type="project" value="UniProtKB-SubCell"/>
</dbReference>
<evidence type="ECO:0000256" key="13">
    <source>
        <dbReference type="RuleBase" id="RU003914"/>
    </source>
</evidence>
<evidence type="ECO:0000256" key="7">
    <source>
        <dbReference type="ARBA" id="ARBA00023186"/>
    </source>
</evidence>
<dbReference type="PIRSF" id="PIRSF003095">
    <property type="entry name" value="Trigger_factor"/>
    <property type="match status" value="1"/>
</dbReference>
<dbReference type="OrthoDB" id="9767721at2"/>
<evidence type="ECO:0000256" key="6">
    <source>
        <dbReference type="ARBA" id="ARBA00023110"/>
    </source>
</evidence>
<dbReference type="Gene3D" id="1.10.3120.10">
    <property type="entry name" value="Trigger factor, C-terminal domain"/>
    <property type="match status" value="1"/>
</dbReference>
<comment type="domain">
    <text evidence="11">Consists of 3 domains; the N-terminus binds the ribosome, the middle domain has PPIase activity, while the C-terminus has intrinsic chaperone activity on its own.</text>
</comment>
<evidence type="ECO:0000256" key="5">
    <source>
        <dbReference type="ARBA" id="ARBA00022618"/>
    </source>
</evidence>
<evidence type="ECO:0000259" key="14">
    <source>
        <dbReference type="PROSITE" id="PS50059"/>
    </source>
</evidence>
<dbReference type="EMBL" id="QPJY01000002">
    <property type="protein sequence ID" value="RCX32153.1"/>
    <property type="molecule type" value="Genomic_DNA"/>
</dbReference>
<evidence type="ECO:0000313" key="16">
    <source>
        <dbReference type="Proteomes" id="UP000252707"/>
    </source>
</evidence>
<keyword evidence="7 11" id="KW-0143">Chaperone</keyword>
<dbReference type="InterPro" id="IPR027304">
    <property type="entry name" value="Trigger_fact/SurA_dom_sf"/>
</dbReference>
<evidence type="ECO:0000256" key="1">
    <source>
        <dbReference type="ARBA" id="ARBA00000971"/>
    </source>
</evidence>
<dbReference type="InterPro" id="IPR037041">
    <property type="entry name" value="Trigger_fac_C_sf"/>
</dbReference>
<dbReference type="GO" id="GO:0003755">
    <property type="term" value="F:peptidyl-prolyl cis-trans isomerase activity"/>
    <property type="evidence" value="ECO:0007669"/>
    <property type="project" value="UniProtKB-UniRule"/>
</dbReference>
<evidence type="ECO:0000256" key="9">
    <source>
        <dbReference type="ARBA" id="ARBA00023306"/>
    </source>
</evidence>
<dbReference type="Pfam" id="PF05697">
    <property type="entry name" value="Trigger_N"/>
    <property type="match status" value="1"/>
</dbReference>
<evidence type="ECO:0000256" key="2">
    <source>
        <dbReference type="ARBA" id="ARBA00005464"/>
    </source>
</evidence>
<dbReference type="EC" id="5.2.1.8" evidence="3 11"/>
<keyword evidence="8 11" id="KW-0413">Isomerase</keyword>
<comment type="subcellular location">
    <subcellularLocation>
        <location evidence="11">Cytoplasm</location>
    </subcellularLocation>
    <text evidence="11">About half TF is bound to the ribosome near the polypeptide exit tunnel while the other half is free in the cytoplasm.</text>
</comment>
<evidence type="ECO:0000256" key="10">
    <source>
        <dbReference type="ARBA" id="ARBA00029986"/>
    </source>
</evidence>
<dbReference type="Pfam" id="PF00254">
    <property type="entry name" value="FKBP_C"/>
    <property type="match status" value="1"/>
</dbReference>
<accession>A0A369CEP6</accession>
<protein>
    <recommendedName>
        <fullName evidence="4 11">Trigger factor</fullName>
        <shortName evidence="11">TF</shortName>
        <ecNumber evidence="3 11">5.2.1.8</ecNumber>
    </recommendedName>
    <alternativeName>
        <fullName evidence="10 11">PPIase</fullName>
    </alternativeName>
</protein>
<organism evidence="15 16">
    <name type="scientific">Thioalbus denitrificans</name>
    <dbReference type="NCBI Taxonomy" id="547122"/>
    <lineage>
        <taxon>Bacteria</taxon>
        <taxon>Pseudomonadati</taxon>
        <taxon>Pseudomonadota</taxon>
        <taxon>Gammaproteobacteria</taxon>
        <taxon>Chromatiales</taxon>
        <taxon>Ectothiorhodospiraceae</taxon>
        <taxon>Thioalbus</taxon>
    </lineage>
</organism>
<dbReference type="GO" id="GO:0015031">
    <property type="term" value="P:protein transport"/>
    <property type="evidence" value="ECO:0007669"/>
    <property type="project" value="UniProtKB-UniRule"/>
</dbReference>
<evidence type="ECO:0000256" key="11">
    <source>
        <dbReference type="HAMAP-Rule" id="MF_00303"/>
    </source>
</evidence>
<dbReference type="GO" id="GO:0043022">
    <property type="term" value="F:ribosome binding"/>
    <property type="evidence" value="ECO:0007669"/>
    <property type="project" value="TreeGrafter"/>
</dbReference>
<dbReference type="Gene3D" id="3.30.70.1050">
    <property type="entry name" value="Trigger factor ribosome-binding domain"/>
    <property type="match status" value="1"/>
</dbReference>
<keyword evidence="9 11" id="KW-0131">Cell cycle</keyword>
<evidence type="ECO:0000256" key="4">
    <source>
        <dbReference type="ARBA" id="ARBA00016902"/>
    </source>
</evidence>
<dbReference type="InterPro" id="IPR046357">
    <property type="entry name" value="PPIase_dom_sf"/>
</dbReference>
<keyword evidence="6 11" id="KW-0697">Rotamase</keyword>
<dbReference type="GO" id="GO:0043335">
    <property type="term" value="P:protein unfolding"/>
    <property type="evidence" value="ECO:0007669"/>
    <property type="project" value="TreeGrafter"/>
</dbReference>
<gene>
    <name evidence="11" type="primary">tig</name>
    <name evidence="15" type="ORF">DFQ59_102508</name>
</gene>
<dbReference type="Gene3D" id="3.10.50.40">
    <property type="match status" value="1"/>
</dbReference>
<evidence type="ECO:0000256" key="12">
    <source>
        <dbReference type="PROSITE-ProRule" id="PRU00277"/>
    </source>
</evidence>
<dbReference type="InterPro" id="IPR005215">
    <property type="entry name" value="Trig_fac"/>
</dbReference>
<dbReference type="NCBIfam" id="TIGR00115">
    <property type="entry name" value="tig"/>
    <property type="match status" value="1"/>
</dbReference>
<dbReference type="SUPFAM" id="SSF109998">
    <property type="entry name" value="Triger factor/SurA peptide-binding domain-like"/>
    <property type="match status" value="1"/>
</dbReference>
<comment type="catalytic activity">
    <reaction evidence="1 11 12">
        <text>[protein]-peptidylproline (omega=180) = [protein]-peptidylproline (omega=0)</text>
        <dbReference type="Rhea" id="RHEA:16237"/>
        <dbReference type="Rhea" id="RHEA-COMP:10747"/>
        <dbReference type="Rhea" id="RHEA-COMP:10748"/>
        <dbReference type="ChEBI" id="CHEBI:83833"/>
        <dbReference type="ChEBI" id="CHEBI:83834"/>
        <dbReference type="EC" id="5.2.1.8"/>
    </reaction>
</comment>
<comment type="similarity">
    <text evidence="2 11 13">Belongs to the FKBP-type PPIase family. Tig subfamily.</text>
</comment>
<keyword evidence="5 11" id="KW-0132">Cell division</keyword>
<evidence type="ECO:0000256" key="8">
    <source>
        <dbReference type="ARBA" id="ARBA00023235"/>
    </source>
</evidence>
<dbReference type="InterPro" id="IPR008880">
    <property type="entry name" value="Trigger_fac_C"/>
</dbReference>
<keyword evidence="16" id="KW-1185">Reference proteome</keyword>
<dbReference type="InterPro" id="IPR001179">
    <property type="entry name" value="PPIase_FKBP_dom"/>
</dbReference>
<evidence type="ECO:0000313" key="15">
    <source>
        <dbReference type="EMBL" id="RCX32153.1"/>
    </source>
</evidence>
<sequence length="432" mass="48517">MQVSVETTEGLERRLSVEVPAERIDSEVQQRLKKMAGSVRLDGFRPGKVPMKVVQNRFGEQIRHEVIGEVLQSSFYEAISQEKLRPAGRPEIEPTSMEPGKSLAYTAVFEVYPELTLAGMDQIKVERPVTGIEAADVDRMIETLRKQRTTWEAVERPAQDGDQLVMDFEGTIDGEGFQGNKAEGARLVLGSGRFIPGFEEGMLGAAAGEERTLDLQFPEDYPAQEVAGKPVRFKVRLTAVEEPKLPEVDAEFARSFGVADGDLDSLREQVRENMQRELDQTIKNTVKNQVMDGLIEANPIEIPKALITEEISRLQEQARMQFGGGADMKLPDEMFTDQAERRIKLGLILAEIIQANQMKVDPERLRSTIENIAAAYEDPEQVVKWYYSRKDQMSELESVVLEDQVVDWILGQAQVTEKETPFNELMKVGEGA</sequence>
<dbReference type="Proteomes" id="UP000252707">
    <property type="component" value="Unassembled WGS sequence"/>
</dbReference>
<dbReference type="FunFam" id="3.10.50.40:FF:000001">
    <property type="entry name" value="Trigger factor"/>
    <property type="match status" value="1"/>
</dbReference>
<dbReference type="GO" id="GO:0051083">
    <property type="term" value="P:'de novo' cotranslational protein folding"/>
    <property type="evidence" value="ECO:0007669"/>
    <property type="project" value="TreeGrafter"/>
</dbReference>
<keyword evidence="11" id="KW-0963">Cytoplasm</keyword>
<comment type="caution">
    <text evidence="15">The sequence shown here is derived from an EMBL/GenBank/DDBJ whole genome shotgun (WGS) entry which is preliminary data.</text>
</comment>
<dbReference type="GO" id="GO:0051301">
    <property type="term" value="P:cell division"/>
    <property type="evidence" value="ECO:0007669"/>
    <property type="project" value="UniProtKB-KW"/>
</dbReference>
<dbReference type="InterPro" id="IPR036611">
    <property type="entry name" value="Trigger_fac_ribosome-bd_sf"/>
</dbReference>
<dbReference type="AlphaFoldDB" id="A0A369CEP6"/>
<evidence type="ECO:0000256" key="3">
    <source>
        <dbReference type="ARBA" id="ARBA00013194"/>
    </source>
</evidence>
<dbReference type="Pfam" id="PF05698">
    <property type="entry name" value="Trigger_C"/>
    <property type="match status" value="1"/>
</dbReference>
<reference evidence="15 16" key="1">
    <citation type="submission" date="2018-07" db="EMBL/GenBank/DDBJ databases">
        <title>Genomic Encyclopedia of Type Strains, Phase IV (KMG-IV): sequencing the most valuable type-strain genomes for metagenomic binning, comparative biology and taxonomic classification.</title>
        <authorList>
            <person name="Goeker M."/>
        </authorList>
    </citation>
    <scope>NUCLEOTIDE SEQUENCE [LARGE SCALE GENOMIC DNA]</scope>
    <source>
        <strain evidence="15 16">DSM 26407</strain>
    </source>
</reference>
<dbReference type="PANTHER" id="PTHR30560:SF3">
    <property type="entry name" value="TRIGGER FACTOR-LIKE PROTEIN TIG, CHLOROPLASTIC"/>
    <property type="match status" value="1"/>
</dbReference>
<name>A0A369CEP6_9GAMM</name>
<dbReference type="SUPFAM" id="SSF102735">
    <property type="entry name" value="Trigger factor ribosome-binding domain"/>
    <property type="match status" value="1"/>
</dbReference>
<dbReference type="RefSeq" id="WP_114278965.1">
    <property type="nucleotide sequence ID" value="NZ_QPJY01000002.1"/>
</dbReference>